<reference evidence="5" key="1">
    <citation type="submission" date="2018-03" db="EMBL/GenBank/DDBJ databases">
        <authorList>
            <person name="Sun L."/>
            <person name="Liu H."/>
            <person name="Chen W."/>
            <person name="Huang K."/>
            <person name="Liu W."/>
            <person name="Gao X."/>
        </authorList>
    </citation>
    <scope>NUCLEOTIDE SEQUENCE [LARGE SCALE GENOMIC DNA]</scope>
    <source>
        <strain evidence="5">SH9</strain>
    </source>
</reference>
<gene>
    <name evidence="4" type="ORF">SLNSH_23445</name>
</gene>
<dbReference type="InterPro" id="IPR015943">
    <property type="entry name" value="WD40/YVTN_repeat-like_dom_sf"/>
</dbReference>
<dbReference type="RefSeq" id="WP_106340587.1">
    <property type="nucleotide sequence ID" value="NZ_PVZS01000049.1"/>
</dbReference>
<dbReference type="InterPro" id="IPR048433">
    <property type="entry name" value="YNCE-like_beta-prop"/>
</dbReference>
<dbReference type="AlphaFoldDB" id="A0A2T1HLM8"/>
<proteinExistence type="predicted"/>
<evidence type="ECO:0000313" key="5">
    <source>
        <dbReference type="Proteomes" id="UP000239772"/>
    </source>
</evidence>
<dbReference type="PANTHER" id="PTHR47197">
    <property type="entry name" value="PROTEIN NIRF"/>
    <property type="match status" value="1"/>
</dbReference>
<keyword evidence="5" id="KW-1185">Reference proteome</keyword>
<evidence type="ECO:0000259" key="3">
    <source>
        <dbReference type="Pfam" id="PF21783"/>
    </source>
</evidence>
<organism evidence="4 5">
    <name type="scientific">Alsobacter soli</name>
    <dbReference type="NCBI Taxonomy" id="2109933"/>
    <lineage>
        <taxon>Bacteria</taxon>
        <taxon>Pseudomonadati</taxon>
        <taxon>Pseudomonadota</taxon>
        <taxon>Alphaproteobacteria</taxon>
        <taxon>Hyphomicrobiales</taxon>
        <taxon>Alsobacteraceae</taxon>
        <taxon>Alsobacter</taxon>
    </lineage>
</organism>
<protein>
    <recommendedName>
        <fullName evidence="3">YNCE-like beta-propeller domain-containing protein</fullName>
    </recommendedName>
</protein>
<dbReference type="InterPro" id="IPR051200">
    <property type="entry name" value="Host-pathogen_enzymatic-act"/>
</dbReference>
<dbReference type="PANTHER" id="PTHR47197:SF3">
    <property type="entry name" value="DIHYDRO-HEME D1 DEHYDROGENASE"/>
    <property type="match status" value="1"/>
</dbReference>
<dbReference type="OrthoDB" id="145213at2"/>
<dbReference type="Gene3D" id="2.130.10.10">
    <property type="entry name" value="YVTN repeat-like/Quinoprotein amine dehydrogenase"/>
    <property type="match status" value="3"/>
</dbReference>
<name>A0A2T1HLM8_9HYPH</name>
<keyword evidence="1 2" id="KW-0732">Signal</keyword>
<sequence length="326" mass="32803">MLARLLSSTLILVAVAAAPAMAGPVFVADEGGQTITTLDPVSGKAQQLALSFAPHNVDAAPGGLVLAVGVPAHEGGHAGMPAGRMVTASERDGALAVKDEFEIGGHPAHVVPDHEGRLAYVTDAAADAVAVIDLGSKRVVARIPVGRYPHGLRLSPDESTLAVANMKSGTVSLVDVASRKQVAAIPVGTAPVQVAFAPDGTKLYVSLNGENKVAAVDLALRKTAWTAPVGRGPVQLAAAGQRVVVANQGNAKSPDNTVSVLDAASGSAVATVIVGKGAHGVALAPDGGRAFVTDTYEDTVSVVDLDSLKEVARHRVGKGPNGIVAP</sequence>
<feature type="signal peptide" evidence="2">
    <location>
        <begin position="1"/>
        <end position="22"/>
    </location>
</feature>
<evidence type="ECO:0000256" key="1">
    <source>
        <dbReference type="ARBA" id="ARBA00022729"/>
    </source>
</evidence>
<evidence type="ECO:0000313" key="4">
    <source>
        <dbReference type="EMBL" id="PSC02554.1"/>
    </source>
</evidence>
<dbReference type="Pfam" id="PF21783">
    <property type="entry name" value="YNCE"/>
    <property type="match status" value="1"/>
</dbReference>
<accession>A0A2T1HLM8</accession>
<comment type="caution">
    <text evidence="4">The sequence shown here is derived from an EMBL/GenBank/DDBJ whole genome shotgun (WGS) entry which is preliminary data.</text>
</comment>
<dbReference type="InterPro" id="IPR011045">
    <property type="entry name" value="N2O_reductase_N"/>
</dbReference>
<dbReference type="SUPFAM" id="SSF50974">
    <property type="entry name" value="Nitrous oxide reductase, N-terminal domain"/>
    <property type="match status" value="1"/>
</dbReference>
<dbReference type="Proteomes" id="UP000239772">
    <property type="component" value="Unassembled WGS sequence"/>
</dbReference>
<dbReference type="EMBL" id="PVZS01000049">
    <property type="protein sequence ID" value="PSC02554.1"/>
    <property type="molecule type" value="Genomic_DNA"/>
</dbReference>
<feature type="chain" id="PRO_5015752883" description="YNCE-like beta-propeller domain-containing protein" evidence="2">
    <location>
        <begin position="23"/>
        <end position="326"/>
    </location>
</feature>
<feature type="domain" description="YNCE-like beta-propeller" evidence="3">
    <location>
        <begin position="120"/>
        <end position="208"/>
    </location>
</feature>
<dbReference type="NCBIfam" id="TIGR02276">
    <property type="entry name" value="beta_rpt_yvtn"/>
    <property type="match status" value="3"/>
</dbReference>
<dbReference type="InterPro" id="IPR011964">
    <property type="entry name" value="YVTN_b-propeller_repeat"/>
</dbReference>
<evidence type="ECO:0000256" key="2">
    <source>
        <dbReference type="SAM" id="SignalP"/>
    </source>
</evidence>